<dbReference type="AlphaFoldDB" id="E9IP40"/>
<gene>
    <name evidence="1" type="ORF">SINV_08949</name>
</gene>
<evidence type="ECO:0000313" key="1">
    <source>
        <dbReference type="EMBL" id="EFZ17662.1"/>
    </source>
</evidence>
<dbReference type="HOGENOM" id="CLU_1837593_0_0_1"/>
<feature type="non-terminal residue" evidence="1">
    <location>
        <position position="140"/>
    </location>
</feature>
<organism>
    <name type="scientific">Solenopsis invicta</name>
    <name type="common">Red imported fire ant</name>
    <name type="synonym">Solenopsis wagneri</name>
    <dbReference type="NCBI Taxonomy" id="13686"/>
    <lineage>
        <taxon>Eukaryota</taxon>
        <taxon>Metazoa</taxon>
        <taxon>Ecdysozoa</taxon>
        <taxon>Arthropoda</taxon>
        <taxon>Hexapoda</taxon>
        <taxon>Insecta</taxon>
        <taxon>Pterygota</taxon>
        <taxon>Neoptera</taxon>
        <taxon>Endopterygota</taxon>
        <taxon>Hymenoptera</taxon>
        <taxon>Apocrita</taxon>
        <taxon>Aculeata</taxon>
        <taxon>Formicoidea</taxon>
        <taxon>Formicidae</taxon>
        <taxon>Myrmicinae</taxon>
        <taxon>Solenopsis</taxon>
    </lineage>
</organism>
<accession>E9IP40</accession>
<dbReference type="EMBL" id="GL764432">
    <property type="protein sequence ID" value="EFZ17662.1"/>
    <property type="molecule type" value="Genomic_DNA"/>
</dbReference>
<sequence>MMGIIDTLQCSLIFELVLQITKSVCRIKVRIKTKCRLSWICQPRPQACQRRKTKCLMISGCYNCFDCIFVTPYYMCVVSFSLVPDTYQYVVNGYLMDPCLELIYISKILEICFTKFHGDYFFQENYVIQKVITLVKENIE</sequence>
<name>E9IP40_SOLIN</name>
<proteinExistence type="predicted"/>
<reference evidence="1" key="1">
    <citation type="journal article" date="2011" name="Proc. Natl. Acad. Sci. U.S.A.">
        <title>The genome of the fire ant Solenopsis invicta.</title>
        <authorList>
            <person name="Wurm Y."/>
            <person name="Wang J."/>
            <person name="Riba-Grognuz O."/>
            <person name="Corona M."/>
            <person name="Nygaard S."/>
            <person name="Hunt B.G."/>
            <person name="Ingram K.K."/>
            <person name="Falquet L."/>
            <person name="Nipitwattanaphon M."/>
            <person name="Gotzek D."/>
            <person name="Dijkstra M.B."/>
            <person name="Oettler J."/>
            <person name="Comtesse F."/>
            <person name="Shih C.J."/>
            <person name="Wu W.J."/>
            <person name="Yang C.C."/>
            <person name="Thomas J."/>
            <person name="Beaudoing E."/>
            <person name="Pradervand S."/>
            <person name="Flegel V."/>
            <person name="Cook E.D."/>
            <person name="Fabbretti R."/>
            <person name="Stockinger H."/>
            <person name="Long L."/>
            <person name="Farmerie W.G."/>
            <person name="Oakey J."/>
            <person name="Boomsma J.J."/>
            <person name="Pamilo P."/>
            <person name="Yi S.V."/>
            <person name="Heinze J."/>
            <person name="Goodisman M.A."/>
            <person name="Farinelli L."/>
            <person name="Harshman K."/>
            <person name="Hulo N."/>
            <person name="Cerutti L."/>
            <person name="Xenarios I."/>
            <person name="Shoemaker D."/>
            <person name="Keller L."/>
        </authorList>
    </citation>
    <scope>NUCLEOTIDE SEQUENCE [LARGE SCALE GENOMIC DNA]</scope>
</reference>
<protein>
    <submittedName>
        <fullName evidence="1">Uncharacterized protein</fullName>
    </submittedName>
</protein>